<feature type="region of interest" description="Disordered" evidence="6">
    <location>
        <begin position="963"/>
        <end position="988"/>
    </location>
</feature>
<feature type="repeat" description="ANK" evidence="4">
    <location>
        <begin position="466"/>
        <end position="498"/>
    </location>
</feature>
<feature type="compositionally biased region" description="Low complexity" evidence="6">
    <location>
        <begin position="936"/>
        <end position="946"/>
    </location>
</feature>
<evidence type="ECO:0000313" key="9">
    <source>
        <dbReference type="Proteomes" id="UP000242913"/>
    </source>
</evidence>
<feature type="repeat" description="ANK" evidence="4">
    <location>
        <begin position="499"/>
        <end position="531"/>
    </location>
</feature>
<dbReference type="InterPro" id="IPR036770">
    <property type="entry name" value="Ankyrin_rpt-contain_sf"/>
</dbReference>
<feature type="repeat" description="ANK" evidence="4">
    <location>
        <begin position="668"/>
        <end position="700"/>
    </location>
</feature>
<dbReference type="SUPFAM" id="SSF48403">
    <property type="entry name" value="Ankyrin repeat"/>
    <property type="match status" value="3"/>
</dbReference>
<feature type="repeat" description="ANK" evidence="4">
    <location>
        <begin position="1410"/>
        <end position="1442"/>
    </location>
</feature>
<feature type="region of interest" description="Disordered" evidence="6">
    <location>
        <begin position="922"/>
        <end position="951"/>
    </location>
</feature>
<feature type="compositionally biased region" description="Polar residues" evidence="6">
    <location>
        <begin position="925"/>
        <end position="935"/>
    </location>
</feature>
<sequence length="2559" mass="276838">MDSDIVLMNSSTKKNEKTITAGTSAPSKMRILNAKRPARVRIMSELEPFLPLLPDVADMGIKEQKQLFQQLYSAGIAASASLHKWLTMSAAQQFPRFCAKFGATACVGEMKEDLCIDSAQVEKAYDIASAIQNTQLSPSQQIPFTSEDAEALKTLSRSGILDDAVESLRQFPSLEEDLLGLKEDLAAASLITPDIAAAALSAFAAATLRRPPTRTIESLMASSQDPVTTNGGPDSTDDESLELNLSEDESEDNGDMLLNLAVSAGYLDLTKELIAIRGNPNYISTNNDRTPLMEACCAGHSDIVKHLLECGADMNAVSATKNTPLIYASAAGNVEARIFNLKNERNCANLLLDYGCDTTLRNDNGHCALMEAASSGYLDVVSLLVQHGFQVLPCSQNDLKVGLESALTLAAYKGHYDVVQYLLENGANKYKEELHTALMEASMDGHYEVAKLLLDNGAPVNLASDSFESPLTLAACGGHPDLVRLLLERGAIVEEVNDEGYTPLMEASREGHLEVVRLLIKFGAKVNTQTDETGETALTLAACGGFKDVVELLVRNDAHLDIGANTPLMEAAQEGHLDTVRFILNEMRSLDLPIDAITTANSNTALTYAAENGHLDVCAALIEFGANIDHQAENGRTALMKAAKNGNYSVIQFLLMRGAKVNEISTENDASALFLACAHGHWEIVRLLLDHGADPSHVFKDGMTCMIEASRNGHTRVAETLLNWHDAPVVTRTPLLGKPPALQNSRLKKVARRTVNKKAATVVQPKVECAEKSMNSMTIDLDEKIGYSDGTTISKSSTAVTTAGMHSQCTHDSQSLSGTHNISTNSNVPAHLLAHYNYQNAINPDELRGMIAGMAAMAAQSDALPNDHLFAQIAEKALRGTFANSEITGGLADKKMHQQFSELLKQQFSILANRQKDALAGLGGTNSLTDSENGGSTSYSPSVTSSPSPPMIACCETTAAHAAVTHSPNPTADTRRKGSESNVLPNSVSAALQERQKATGGRGMQQKKGGKSIILSVGEQRGCIPPASSLRFPAPPPPVMNTNLPRENVPLSPLKTQHSMRQQSPPLTKQQQLKSDSTIGRHRSKPVTQTSDDKSSTDRNALKSRGRTVSESAMHIGEGQHAAERTCDTESDDETSNRNDTRNGGKFFFLFLVRTQSEKSSQPFNVDMQTESNHDTALTLAATGGHDSLVELLITRGADIEHKDKKGFTPIILAATGGHANVVELLLNHGANIEAQSDRTKDTALSLACSGGRKEVVELLLKRGANKEHRNVSDYTPLSLAASGGYVDIVNLLLNNGAEINSRTGSKLGISPLMLAAMNGHAAATKILLERGSDINSHIETNRNTALTLACFQGRTDVVRLLLEYNANVEHRAKTGLTPLMEAANGGYVDVGELLLTAGADPNTAPVPTSRDTALTIAADKGHHKFVEMLIHARAQIDAKNKKGCTALWLACHGGHLETVQTLVKHDADVDAQDNRNVSPLIIAFRRGHIKVVKYMVRHVQQFPSDTDCYRFISTISEKELLTRCHLCMDIIVAAKDRQAAEANRAAESLLEILAKEEEQAKSKKLSKQRQNEKKKAKRKAKKNQADGNTEQKDSDRKDDAIPVNNGEESADEENNSEKANSAVTVDESNTRNRDSEHEVFIYIYVYIYIYIYIYFNEKCSDSLGHFLKTDPPRVPVLLSDEHSADETVLFPENSPTKRATGSVISITAKSSRHRVRKESGKSAAPMKSPPHKTGNGNASDTEWMKATSRRNPLNIGVELHFGTIQVTIVYGINSDGKTMMFGKNVISGSASKEDGGNNTTAWRHVDSSRRRSARLSVSSNSIARVIGRAGGNINAIREATGAYIEVEKQTGKKEQHDRQITLKGSDVALRYPKAIGGALGTTEKVRVKQAVEMIHGLIDDSECNVEEVIQRVSNIHNFSASQNEENGNRSNPALTNAMAATATPLFQKKSHAIGTASSYAPVEMSHTATAGKKALPYTSTTNVWAQRAAQRQSQKVVSAIGSEKKQKMSSSATEQENTIPDQALNLPGIVHSVQEVPVIDTAAAVVKIGDEMQRHGVKEFCRAPGHARPTSASASSPSVSPIGLKSSIHVGAGSTVVVSTVGTAMPTATVTDIKPGTELFETEPKIEFPQNIPIIAPLSTASDIAERKMQPLLGTTKTNLDALKTSSINEKLFSSLDSSRPSIMSSSIANIWDDNIVDDKPWVVPTPLTPMQLQDFARNISVQLPTSEKPTRNYSNTNSTTDHVVDLAKNIANLRTSEDRPAATDDEALARRAFLGENVPPFDLNVPFSNRDPVDWTNAGPFPTDTFARWRNGHLNSAPVTSSTQEIDSSSWIDQASVSVSKEFSVLLFFIIVAARLASTRQEHLPFSPTTSYAVPGSSEHVTSSFGTDIANVNLNQQQQSTQAWNRMHFQQAAQAASNEFENLTNLLSSYRPTTSSQHQPVPSQQQQQQQPPQPIMPIGNINYNAAAAAVGSTSFRIPAPRSQIANTSVPPPPFFNSQIPPPSSMSHRSGIPVTQSIANATWPSVNFGEQAQTNTIAESTQFPQYSSTLRGNWNYNW</sequence>
<dbReference type="SUPFAM" id="SSF54791">
    <property type="entry name" value="Eukaryotic type KH-domain (KH-domain type I)"/>
    <property type="match status" value="1"/>
</dbReference>
<feature type="repeat" description="ANK" evidence="4">
    <location>
        <begin position="1342"/>
        <end position="1374"/>
    </location>
</feature>
<feature type="repeat" description="ANK" evidence="4">
    <location>
        <begin position="1206"/>
        <end position="1238"/>
    </location>
</feature>
<accession>A0A238BZF5</accession>
<feature type="repeat" description="ANK" evidence="4">
    <location>
        <begin position="601"/>
        <end position="633"/>
    </location>
</feature>
<feature type="compositionally biased region" description="Basic residues" evidence="6">
    <location>
        <begin position="1563"/>
        <end position="1583"/>
    </location>
</feature>
<keyword evidence="1" id="KW-0677">Repeat</keyword>
<dbReference type="Proteomes" id="UP000242913">
    <property type="component" value="Unassembled WGS sequence"/>
</dbReference>
<feature type="domain" description="K Homology" evidence="7">
    <location>
        <begin position="1810"/>
        <end position="1884"/>
    </location>
</feature>
<feature type="repeat" description="ANK" evidence="4">
    <location>
        <begin position="287"/>
        <end position="319"/>
    </location>
</feature>
<keyword evidence="9" id="KW-1185">Reference proteome</keyword>
<evidence type="ECO:0000256" key="1">
    <source>
        <dbReference type="ARBA" id="ARBA00022737"/>
    </source>
</evidence>
<dbReference type="PANTHER" id="PTHR23206:SF8">
    <property type="entry name" value="ANKYRIN REPEAT AND KH DOMAIN-CONTAINING 1"/>
    <property type="match status" value="1"/>
</dbReference>
<dbReference type="GO" id="GO:0005737">
    <property type="term" value="C:cytoplasm"/>
    <property type="evidence" value="ECO:0007669"/>
    <property type="project" value="TreeGrafter"/>
</dbReference>
<dbReference type="SMART" id="SM00322">
    <property type="entry name" value="KH"/>
    <property type="match status" value="1"/>
</dbReference>
<feature type="compositionally biased region" description="Polar residues" evidence="6">
    <location>
        <begin position="220"/>
        <end position="233"/>
    </location>
</feature>
<dbReference type="InterPro" id="IPR004088">
    <property type="entry name" value="KH_dom_type_1"/>
</dbReference>
<feature type="region of interest" description="Disordered" evidence="6">
    <location>
        <begin position="2432"/>
        <end position="2457"/>
    </location>
</feature>
<protein>
    <recommendedName>
        <fullName evidence="7">K Homology domain-containing protein</fullName>
    </recommendedName>
</protein>
<feature type="compositionally biased region" description="Polar residues" evidence="6">
    <location>
        <begin position="1054"/>
        <end position="1078"/>
    </location>
</feature>
<dbReference type="PROSITE" id="PS50297">
    <property type="entry name" value="ANK_REP_REGION"/>
    <property type="match status" value="18"/>
</dbReference>
<dbReference type="InterPro" id="IPR051631">
    <property type="entry name" value="Ankyrin-KH/SAM_domain"/>
</dbReference>
<evidence type="ECO:0000256" key="4">
    <source>
        <dbReference type="PROSITE-ProRule" id="PRU00023"/>
    </source>
</evidence>
<evidence type="ECO:0000256" key="2">
    <source>
        <dbReference type="ARBA" id="ARBA00023043"/>
    </source>
</evidence>
<dbReference type="Pfam" id="PF00013">
    <property type="entry name" value="KH_1"/>
    <property type="match status" value="1"/>
</dbReference>
<dbReference type="EMBL" id="KZ269986">
    <property type="protein sequence ID" value="OZC10474.1"/>
    <property type="molecule type" value="Genomic_DNA"/>
</dbReference>
<dbReference type="InterPro" id="IPR036612">
    <property type="entry name" value="KH_dom_type_1_sf"/>
</dbReference>
<evidence type="ECO:0000256" key="6">
    <source>
        <dbReference type="SAM" id="MobiDB-lite"/>
    </source>
</evidence>
<feature type="repeat" description="ANK" evidence="4">
    <location>
        <begin position="364"/>
        <end position="388"/>
    </location>
</feature>
<dbReference type="InterPro" id="IPR002110">
    <property type="entry name" value="Ankyrin_rpt"/>
</dbReference>
<keyword evidence="5" id="KW-0694">RNA-binding</keyword>
<feature type="repeat" description="ANK" evidence="4">
    <location>
        <begin position="1173"/>
        <end position="1205"/>
    </location>
</feature>
<dbReference type="Gene3D" id="3.30.1370.10">
    <property type="entry name" value="K Homology domain, type 1"/>
    <property type="match status" value="1"/>
</dbReference>
<feature type="region of interest" description="Disordered" evidence="6">
    <location>
        <begin position="1710"/>
        <end position="1741"/>
    </location>
</feature>
<dbReference type="PANTHER" id="PTHR23206">
    <property type="entry name" value="MASK PROTEIN"/>
    <property type="match status" value="1"/>
</dbReference>
<feature type="region of interest" description="Disordered" evidence="6">
    <location>
        <begin position="1026"/>
        <end position="1141"/>
    </location>
</feature>
<dbReference type="FunFam" id="1.25.40.20:FF:000041">
    <property type="entry name" value="ankyrin repeat and KH domain-containing protein 1 isoform X1"/>
    <property type="match status" value="1"/>
</dbReference>
<organism evidence="8 9">
    <name type="scientific">Onchocerca flexuosa</name>
    <dbReference type="NCBI Taxonomy" id="387005"/>
    <lineage>
        <taxon>Eukaryota</taxon>
        <taxon>Metazoa</taxon>
        <taxon>Ecdysozoa</taxon>
        <taxon>Nematoda</taxon>
        <taxon>Chromadorea</taxon>
        <taxon>Rhabditida</taxon>
        <taxon>Spirurina</taxon>
        <taxon>Spiruromorpha</taxon>
        <taxon>Filarioidea</taxon>
        <taxon>Onchocercidae</taxon>
        <taxon>Onchocerca</taxon>
    </lineage>
</organism>
<dbReference type="OrthoDB" id="20872at2759"/>
<dbReference type="GO" id="GO:0003723">
    <property type="term" value="F:RNA binding"/>
    <property type="evidence" value="ECO:0007669"/>
    <property type="project" value="UniProtKB-UniRule"/>
</dbReference>
<keyword evidence="2 4" id="KW-0040">ANK repeat</keyword>
<feature type="repeat" description="ANK" evidence="4">
    <location>
        <begin position="1375"/>
        <end position="1407"/>
    </location>
</feature>
<feature type="compositionally biased region" description="Basic and acidic residues" evidence="6">
    <location>
        <begin position="1590"/>
        <end position="1601"/>
    </location>
</feature>
<evidence type="ECO:0000256" key="3">
    <source>
        <dbReference type="ARBA" id="ARBA00023054"/>
    </source>
</evidence>
<feature type="repeat" description="ANK" evidence="4">
    <location>
        <begin position="402"/>
        <end position="428"/>
    </location>
</feature>
<evidence type="ECO:0000259" key="7">
    <source>
        <dbReference type="SMART" id="SM00322"/>
    </source>
</evidence>
<gene>
    <name evidence="8" type="ORF">X798_02518</name>
</gene>
<dbReference type="Pfam" id="PF00023">
    <property type="entry name" value="Ank"/>
    <property type="match status" value="2"/>
</dbReference>
<feature type="repeat" description="ANK" evidence="4">
    <location>
        <begin position="1308"/>
        <end position="1340"/>
    </location>
</feature>
<feature type="compositionally biased region" description="Acidic residues" evidence="6">
    <location>
        <begin position="235"/>
        <end position="251"/>
    </location>
</feature>
<proteinExistence type="predicted"/>
<feature type="compositionally biased region" description="Polar residues" evidence="6">
    <location>
        <begin position="1618"/>
        <end position="1628"/>
    </location>
</feature>
<dbReference type="GO" id="GO:0045087">
    <property type="term" value="P:innate immune response"/>
    <property type="evidence" value="ECO:0007669"/>
    <property type="project" value="TreeGrafter"/>
</dbReference>
<dbReference type="Pfam" id="PF12796">
    <property type="entry name" value="Ank_2"/>
    <property type="match status" value="7"/>
</dbReference>
<feature type="compositionally biased region" description="Basic and acidic residues" evidence="6">
    <location>
        <begin position="1091"/>
        <end position="1101"/>
    </location>
</feature>
<name>A0A238BZF5_9BILA</name>
<evidence type="ECO:0000256" key="5">
    <source>
        <dbReference type="PROSITE-ProRule" id="PRU00117"/>
    </source>
</evidence>
<feature type="region of interest" description="Disordered" evidence="6">
    <location>
        <begin position="1561"/>
        <end position="1632"/>
    </location>
</feature>
<feature type="repeat" description="ANK" evidence="4">
    <location>
        <begin position="433"/>
        <end position="465"/>
    </location>
</feature>
<dbReference type="Pfam" id="PF13637">
    <property type="entry name" value="Ank_4"/>
    <property type="match status" value="2"/>
</dbReference>
<feature type="repeat" description="ANK" evidence="4">
    <location>
        <begin position="1240"/>
        <end position="1272"/>
    </location>
</feature>
<keyword evidence="3" id="KW-0175">Coiled coil</keyword>
<dbReference type="InterPro" id="IPR004087">
    <property type="entry name" value="KH_dom"/>
</dbReference>
<feature type="repeat" description="ANK" evidence="4">
    <location>
        <begin position="533"/>
        <end position="565"/>
    </location>
</feature>
<dbReference type="PROSITE" id="PS50088">
    <property type="entry name" value="ANK_REPEAT"/>
    <property type="match status" value="19"/>
</dbReference>
<feature type="region of interest" description="Disordered" evidence="6">
    <location>
        <begin position="217"/>
        <end position="251"/>
    </location>
</feature>
<feature type="repeat" description="ANK" evidence="4">
    <location>
        <begin position="1273"/>
        <end position="1305"/>
    </location>
</feature>
<feature type="repeat" description="ANK" evidence="4">
    <location>
        <begin position="1443"/>
        <end position="1475"/>
    </location>
</feature>
<feature type="repeat" description="ANK" evidence="4">
    <location>
        <begin position="634"/>
        <end position="666"/>
    </location>
</feature>
<reference evidence="8 9" key="1">
    <citation type="submission" date="2015-12" db="EMBL/GenBank/DDBJ databases">
        <title>Draft genome of the nematode, Onchocerca flexuosa.</title>
        <authorList>
            <person name="Mitreva M."/>
        </authorList>
    </citation>
    <scope>NUCLEOTIDE SEQUENCE [LARGE SCALE GENOMIC DNA]</scope>
    <source>
        <strain evidence="8">Red Deer</strain>
    </source>
</reference>
<dbReference type="PROSITE" id="PS50084">
    <property type="entry name" value="KH_TYPE_1"/>
    <property type="match status" value="1"/>
</dbReference>
<dbReference type="SMART" id="SM00248">
    <property type="entry name" value="ANK"/>
    <property type="match status" value="24"/>
</dbReference>
<evidence type="ECO:0000313" key="8">
    <source>
        <dbReference type="EMBL" id="OZC10474.1"/>
    </source>
</evidence>
<feature type="compositionally biased region" description="Low complexity" evidence="6">
    <location>
        <begin position="2437"/>
        <end position="2452"/>
    </location>
</feature>
<dbReference type="PRINTS" id="PR01415">
    <property type="entry name" value="ANKYRIN"/>
</dbReference>
<dbReference type="Gene3D" id="1.25.40.20">
    <property type="entry name" value="Ankyrin repeat-containing domain"/>
    <property type="match status" value="6"/>
</dbReference>